<dbReference type="EMBL" id="CAKOAT010003337">
    <property type="protein sequence ID" value="CAH8282877.1"/>
    <property type="molecule type" value="Genomic_DNA"/>
</dbReference>
<dbReference type="InterPro" id="IPR000225">
    <property type="entry name" value="Armadillo"/>
</dbReference>
<reference evidence="3 4" key="1">
    <citation type="submission" date="2022-03" db="EMBL/GenBank/DDBJ databases">
        <authorList>
            <person name="Macdonald S."/>
            <person name="Ahmed S."/>
            <person name="Newling K."/>
        </authorList>
    </citation>
    <scope>NUCLEOTIDE SEQUENCE [LARGE SCALE GENOMIC DNA]</scope>
</reference>
<evidence type="ECO:0000256" key="2">
    <source>
        <dbReference type="PROSITE-ProRule" id="PRU00259"/>
    </source>
</evidence>
<dbReference type="InterPro" id="IPR016024">
    <property type="entry name" value="ARM-type_fold"/>
</dbReference>
<dbReference type="PROSITE" id="PS50176">
    <property type="entry name" value="ARM_REPEAT"/>
    <property type="match status" value="1"/>
</dbReference>
<evidence type="ECO:0008006" key="5">
    <source>
        <dbReference type="Google" id="ProtNLM"/>
    </source>
</evidence>
<name>A0ABC8IRU6_ERUVS</name>
<dbReference type="PANTHER" id="PTHR46369:SF2">
    <property type="entry name" value="PROTEIN CELLULOSE SYNTHASE INTERACTIVE 1"/>
    <property type="match status" value="1"/>
</dbReference>
<dbReference type="AlphaFoldDB" id="A0ABC8IRU6"/>
<evidence type="ECO:0000256" key="1">
    <source>
        <dbReference type="ARBA" id="ARBA00022737"/>
    </source>
</evidence>
<evidence type="ECO:0000313" key="3">
    <source>
        <dbReference type="EMBL" id="CAH8282877.1"/>
    </source>
</evidence>
<keyword evidence="4" id="KW-1185">Reference proteome</keyword>
<dbReference type="InterPro" id="IPR011989">
    <property type="entry name" value="ARM-like"/>
</dbReference>
<proteinExistence type="predicted"/>
<accession>A0ABC8IRU6</accession>
<dbReference type="SUPFAM" id="SSF48371">
    <property type="entry name" value="ARM repeat"/>
    <property type="match status" value="1"/>
</dbReference>
<sequence>MPFAIPPKLHRRFHLQIDISSLFRSIQTDLLSRQRLSADSNLNKVCVHPRTVRSHSQAVLVLISLLRSGSLGVKRQAATGLGSLCKEKELRVKVLLGECIPPLLGLLKSSSVEGQIAAVQAGGVDVLVKLLTSGKSSTVSNVCFHLACMMMEDASVCSSVLTADIIKQLLKLLGSGNEASVRAEAAAALKSLSAQSKEAKREVANSNGIPILINATIALASALMIYDGKAETTRASDPLVFEQTLLKQSKPRLPFLIQERTIEALESLYGNSILSVKLSNSDAKRLLTKIQHLF</sequence>
<feature type="repeat" description="ARM" evidence="2">
    <location>
        <begin position="164"/>
        <end position="208"/>
    </location>
</feature>
<dbReference type="SMART" id="SM00185">
    <property type="entry name" value="ARM"/>
    <property type="match status" value="3"/>
</dbReference>
<evidence type="ECO:0000313" key="4">
    <source>
        <dbReference type="Proteomes" id="UP001642260"/>
    </source>
</evidence>
<keyword evidence="1" id="KW-0677">Repeat</keyword>
<dbReference type="Gene3D" id="1.25.10.10">
    <property type="entry name" value="Leucine-rich Repeat Variant"/>
    <property type="match status" value="2"/>
</dbReference>
<dbReference type="Pfam" id="PF00514">
    <property type="entry name" value="Arm"/>
    <property type="match status" value="2"/>
</dbReference>
<organism evidence="3 4">
    <name type="scientific">Eruca vesicaria subsp. sativa</name>
    <name type="common">Garden rocket</name>
    <name type="synonym">Eruca sativa</name>
    <dbReference type="NCBI Taxonomy" id="29727"/>
    <lineage>
        <taxon>Eukaryota</taxon>
        <taxon>Viridiplantae</taxon>
        <taxon>Streptophyta</taxon>
        <taxon>Embryophyta</taxon>
        <taxon>Tracheophyta</taxon>
        <taxon>Spermatophyta</taxon>
        <taxon>Magnoliopsida</taxon>
        <taxon>eudicotyledons</taxon>
        <taxon>Gunneridae</taxon>
        <taxon>Pentapetalae</taxon>
        <taxon>rosids</taxon>
        <taxon>malvids</taxon>
        <taxon>Brassicales</taxon>
        <taxon>Brassicaceae</taxon>
        <taxon>Brassiceae</taxon>
        <taxon>Eruca</taxon>
    </lineage>
</organism>
<dbReference type="InterPro" id="IPR044297">
    <property type="entry name" value="CSI1/2/3"/>
</dbReference>
<protein>
    <recommendedName>
        <fullName evidence="5">ARM repeat superfamily protein</fullName>
    </recommendedName>
</protein>
<dbReference type="PANTHER" id="PTHR46369">
    <property type="entry name" value="PROTEIN CELLULOSE SYNTHASE INTERACTIVE 1"/>
    <property type="match status" value="1"/>
</dbReference>
<comment type="caution">
    <text evidence="3">The sequence shown here is derived from an EMBL/GenBank/DDBJ whole genome shotgun (WGS) entry which is preliminary data.</text>
</comment>
<gene>
    <name evidence="3" type="ORF">ERUC_LOCUS493</name>
</gene>
<dbReference type="Proteomes" id="UP001642260">
    <property type="component" value="Unassembled WGS sequence"/>
</dbReference>